<organism evidence="9 10">
    <name type="scientific">Encephalitozoon intestinalis (strain ATCC 50506)</name>
    <name type="common">Microsporidian parasite</name>
    <name type="synonym">Septata intestinalis</name>
    <dbReference type="NCBI Taxonomy" id="876142"/>
    <lineage>
        <taxon>Eukaryota</taxon>
        <taxon>Fungi</taxon>
        <taxon>Fungi incertae sedis</taxon>
        <taxon>Microsporidia</taxon>
        <taxon>Unikaryonidae</taxon>
        <taxon>Encephalitozoon</taxon>
    </lineage>
</organism>
<sequence>MKRAHSLLDYAKEVNGTKTVELEDLDIHLLDPHISLRKIDTNALYNILSLAYHFEDVKMEEKVVTTSSSTDKRQRYFCDTTKCFQCGEAGHEFRECTRALKRDVCDLCSREGHERTYCPYRHCPKCRRFGHSSKNCSFPEDLNGSKICKACPTGSHSIADCCRTWKRYRLNGNTSKYTIYKACPICLSKRHFIDDCFSVERSQSSIFSSSYAELAKFYNKQ</sequence>
<dbReference type="RefSeq" id="XP_003073912.1">
    <property type="nucleotide sequence ID" value="XM_003073866.1"/>
</dbReference>
<evidence type="ECO:0000313" key="10">
    <source>
        <dbReference type="Proteomes" id="UP000002313"/>
    </source>
</evidence>
<dbReference type="GO" id="GO:0071038">
    <property type="term" value="P:TRAMP-dependent tRNA surveillance pathway"/>
    <property type="evidence" value="ECO:0007669"/>
    <property type="project" value="TreeGrafter"/>
</dbReference>
<evidence type="ECO:0000256" key="7">
    <source>
        <dbReference type="PROSITE-ProRule" id="PRU00047"/>
    </source>
</evidence>
<dbReference type="GeneID" id="9699620"/>
<evidence type="ECO:0000256" key="4">
    <source>
        <dbReference type="ARBA" id="ARBA00022771"/>
    </source>
</evidence>
<keyword evidence="4 7" id="KW-0863">Zinc-finger</keyword>
<keyword evidence="2" id="KW-0479">Metal-binding</keyword>
<dbReference type="GO" id="GO:0071035">
    <property type="term" value="P:nuclear polyadenylation-dependent rRNA catabolic process"/>
    <property type="evidence" value="ECO:0007669"/>
    <property type="project" value="TreeGrafter"/>
</dbReference>
<evidence type="ECO:0000256" key="5">
    <source>
        <dbReference type="ARBA" id="ARBA00022833"/>
    </source>
</evidence>
<dbReference type="SUPFAM" id="SSF57756">
    <property type="entry name" value="Retrovirus zinc finger-like domains"/>
    <property type="match status" value="1"/>
</dbReference>
<evidence type="ECO:0000256" key="2">
    <source>
        <dbReference type="ARBA" id="ARBA00022723"/>
    </source>
</evidence>
<dbReference type="GO" id="GO:0032259">
    <property type="term" value="P:methylation"/>
    <property type="evidence" value="ECO:0007669"/>
    <property type="project" value="UniProtKB-KW"/>
</dbReference>
<gene>
    <name evidence="9" type="ORF">Eint_110520</name>
</gene>
<evidence type="ECO:0000259" key="8">
    <source>
        <dbReference type="PROSITE" id="PS50158"/>
    </source>
</evidence>
<feature type="domain" description="CCHC-type" evidence="8">
    <location>
        <begin position="82"/>
        <end position="98"/>
    </location>
</feature>
<dbReference type="SMART" id="SM00343">
    <property type="entry name" value="ZnF_C2HC"/>
    <property type="match status" value="4"/>
</dbReference>
<accession>E0SAC7</accession>
<comment type="subcellular location">
    <subcellularLocation>
        <location evidence="1">Nucleus</location>
    </subcellularLocation>
</comment>
<dbReference type="GO" id="GO:0071036">
    <property type="term" value="P:nuclear polyadenylation-dependent snoRNA catabolic process"/>
    <property type="evidence" value="ECO:0007669"/>
    <property type="project" value="TreeGrafter"/>
</dbReference>
<dbReference type="Gene3D" id="4.10.60.10">
    <property type="entry name" value="Zinc finger, CCHC-type"/>
    <property type="match status" value="2"/>
</dbReference>
<dbReference type="KEGG" id="ein:Eint_110520"/>
<dbReference type="GO" id="GO:0008270">
    <property type="term" value="F:zinc ion binding"/>
    <property type="evidence" value="ECO:0007669"/>
    <property type="project" value="UniProtKB-KW"/>
</dbReference>
<dbReference type="PROSITE" id="PS50158">
    <property type="entry name" value="ZF_CCHC"/>
    <property type="match status" value="1"/>
</dbReference>
<dbReference type="GO" id="GO:0003723">
    <property type="term" value="F:RNA binding"/>
    <property type="evidence" value="ECO:0007669"/>
    <property type="project" value="TreeGrafter"/>
</dbReference>
<reference evidence="9 10" key="1">
    <citation type="journal article" date="2010" name="Nat. Commun.">
        <title>The complete sequence of the smallest known nuclear genome from the microsporidian Encephalitozoon intestinalis.</title>
        <authorList>
            <person name="Corradi N."/>
            <person name="Pombert J.-F."/>
            <person name="Farinelli L."/>
            <person name="Didier E.S."/>
            <person name="Keeling P.J."/>
        </authorList>
    </citation>
    <scope>NUCLEOTIDE SEQUENCE [LARGE SCALE GENOMIC DNA]</scope>
    <source>
        <strain evidence="9 10">ATCC 50506</strain>
    </source>
</reference>
<keyword evidence="5" id="KW-0862">Zinc</keyword>
<keyword evidence="6" id="KW-0539">Nucleus</keyword>
<evidence type="ECO:0000256" key="1">
    <source>
        <dbReference type="ARBA" id="ARBA00004123"/>
    </source>
</evidence>
<evidence type="ECO:0000313" key="9">
    <source>
        <dbReference type="EMBL" id="ADM12552.1"/>
    </source>
</evidence>
<dbReference type="GO" id="GO:0008168">
    <property type="term" value="F:methyltransferase activity"/>
    <property type="evidence" value="ECO:0007669"/>
    <property type="project" value="UniProtKB-KW"/>
</dbReference>
<protein>
    <submittedName>
        <fullName evidence="9">Arginine methyltransferase-interacting protein</fullName>
    </submittedName>
</protein>
<evidence type="ECO:0000256" key="6">
    <source>
        <dbReference type="ARBA" id="ARBA00023242"/>
    </source>
</evidence>
<dbReference type="AlphaFoldDB" id="E0SAC7"/>
<dbReference type="VEuPathDB" id="MicrosporidiaDB:Eint_110520"/>
<dbReference type="InterPro" id="IPR051644">
    <property type="entry name" value="TRAMP_AT-DNA-binding"/>
</dbReference>
<evidence type="ECO:0000256" key="3">
    <source>
        <dbReference type="ARBA" id="ARBA00022737"/>
    </source>
</evidence>
<keyword evidence="10" id="KW-1185">Reference proteome</keyword>
<dbReference type="HOGENOM" id="CLU_109009_0_0_1"/>
<dbReference type="GO" id="GO:0031499">
    <property type="term" value="C:TRAMP complex"/>
    <property type="evidence" value="ECO:0007669"/>
    <property type="project" value="TreeGrafter"/>
</dbReference>
<dbReference type="EMBL" id="CP001952">
    <property type="protein sequence ID" value="ADM12552.1"/>
    <property type="molecule type" value="Genomic_DNA"/>
</dbReference>
<keyword evidence="9" id="KW-0808">Transferase</keyword>
<dbReference type="PANTHER" id="PTHR46543">
    <property type="entry name" value="ZINC FINGER CCHC DOMAIN-CONTAINING PROTEIN 7"/>
    <property type="match status" value="1"/>
</dbReference>
<dbReference type="GO" id="GO:0071031">
    <property type="term" value="P:nuclear mRNA surveillance of mRNA 3'-end processing"/>
    <property type="evidence" value="ECO:0007669"/>
    <property type="project" value="TreeGrafter"/>
</dbReference>
<dbReference type="PANTHER" id="PTHR46543:SF1">
    <property type="entry name" value="ZINC FINGER CCHC DOMAIN-CONTAINING PROTEIN 7"/>
    <property type="match status" value="1"/>
</dbReference>
<dbReference type="InterPro" id="IPR001878">
    <property type="entry name" value="Znf_CCHC"/>
</dbReference>
<proteinExistence type="predicted"/>
<keyword evidence="3" id="KW-0677">Repeat</keyword>
<dbReference type="Proteomes" id="UP000002313">
    <property type="component" value="Chromosome XI"/>
</dbReference>
<dbReference type="GO" id="GO:0071039">
    <property type="term" value="P:nuclear polyadenylation-dependent CUT catabolic process"/>
    <property type="evidence" value="ECO:0007669"/>
    <property type="project" value="TreeGrafter"/>
</dbReference>
<dbReference type="OrthoDB" id="3863715at2759"/>
<reference evidence="9 10" key="2">
    <citation type="journal article" date="2012" name="Proc. Natl. Acad. Sci. U.S.A.">
        <title>Gain and loss of multiple functionally related, horizontally transferred genes in the reduced genomes of two microsporidian parasites.</title>
        <authorList>
            <person name="Pombert J.-F."/>
            <person name="Selman M."/>
            <person name="Burki F."/>
            <person name="Bardell F.T."/>
            <person name="Farinelli L."/>
            <person name="Solter L.F."/>
            <person name="Whitman D.W."/>
            <person name="Weiss L.M."/>
            <person name="Corradi N."/>
            <person name="Keeling P.J."/>
        </authorList>
    </citation>
    <scope>NUCLEOTIDE SEQUENCE [LARGE SCALE GENOMIC DNA]</scope>
    <source>
        <strain evidence="9 10">ATCC 50506</strain>
    </source>
</reference>
<keyword evidence="9" id="KW-0489">Methyltransferase</keyword>
<dbReference type="GO" id="GO:0071037">
    <property type="term" value="P:nuclear polyadenylation-dependent snRNA catabolic process"/>
    <property type="evidence" value="ECO:0007669"/>
    <property type="project" value="TreeGrafter"/>
</dbReference>
<name>E0SAC7_ENCIT</name>
<dbReference type="InterPro" id="IPR036875">
    <property type="entry name" value="Znf_CCHC_sf"/>
</dbReference>